<keyword evidence="5" id="KW-1185">Reference proteome</keyword>
<proteinExistence type="predicted"/>
<dbReference type="Pfam" id="PF00595">
    <property type="entry name" value="PDZ"/>
    <property type="match status" value="1"/>
</dbReference>
<dbReference type="Proteomes" id="UP000183832">
    <property type="component" value="Unassembled WGS sequence"/>
</dbReference>
<dbReference type="GO" id="GO:0016323">
    <property type="term" value="C:basolateral plasma membrane"/>
    <property type="evidence" value="ECO:0007669"/>
    <property type="project" value="TreeGrafter"/>
</dbReference>
<gene>
    <name evidence="4" type="ORF">CLUMA_CG004391</name>
</gene>
<dbReference type="PROSITE" id="PS50106">
    <property type="entry name" value="PDZ"/>
    <property type="match status" value="1"/>
</dbReference>
<dbReference type="AlphaFoldDB" id="A0A1J1HW06"/>
<organism evidence="4 5">
    <name type="scientific">Clunio marinus</name>
    <dbReference type="NCBI Taxonomy" id="568069"/>
    <lineage>
        <taxon>Eukaryota</taxon>
        <taxon>Metazoa</taxon>
        <taxon>Ecdysozoa</taxon>
        <taxon>Arthropoda</taxon>
        <taxon>Hexapoda</taxon>
        <taxon>Insecta</taxon>
        <taxon>Pterygota</taxon>
        <taxon>Neoptera</taxon>
        <taxon>Endopterygota</taxon>
        <taxon>Diptera</taxon>
        <taxon>Nematocera</taxon>
        <taxon>Chironomoidea</taxon>
        <taxon>Chironomidae</taxon>
        <taxon>Clunio</taxon>
    </lineage>
</organism>
<feature type="non-terminal residue" evidence="4">
    <location>
        <position position="99"/>
    </location>
</feature>
<dbReference type="STRING" id="568069.A0A1J1HW06"/>
<dbReference type="GO" id="GO:0097120">
    <property type="term" value="P:receptor localization to synapse"/>
    <property type="evidence" value="ECO:0007669"/>
    <property type="project" value="TreeGrafter"/>
</dbReference>
<dbReference type="InterPro" id="IPR050614">
    <property type="entry name" value="Synaptic_Scaffolding_LAP-MAGUK"/>
</dbReference>
<dbReference type="EMBL" id="CVRI01000020">
    <property type="protein sequence ID" value="CRK90694.1"/>
    <property type="molecule type" value="Genomic_DNA"/>
</dbReference>
<comment type="subcellular location">
    <subcellularLocation>
        <location evidence="1">Membrane</location>
    </subcellularLocation>
</comment>
<sequence>DTSWGQEREVILERVQNKSFGISIVGGKVNVSGDSLVSGIFIKNIIVGSSADKCSLLKIGDRILAVDGVDIRNSSHELAVKTIKNASDKMTLLVQSLNA</sequence>
<evidence type="ECO:0000313" key="5">
    <source>
        <dbReference type="Proteomes" id="UP000183832"/>
    </source>
</evidence>
<keyword evidence="2" id="KW-0472">Membrane</keyword>
<dbReference type="GO" id="GO:0019901">
    <property type="term" value="F:protein kinase binding"/>
    <property type="evidence" value="ECO:0007669"/>
    <property type="project" value="TreeGrafter"/>
</dbReference>
<dbReference type="PANTHER" id="PTHR23119">
    <property type="entry name" value="DISCS LARGE"/>
    <property type="match status" value="1"/>
</dbReference>
<evidence type="ECO:0000313" key="4">
    <source>
        <dbReference type="EMBL" id="CRK90694.1"/>
    </source>
</evidence>
<dbReference type="SUPFAM" id="SSF50156">
    <property type="entry name" value="PDZ domain-like"/>
    <property type="match status" value="1"/>
</dbReference>
<dbReference type="PANTHER" id="PTHR23119:SF51">
    <property type="entry name" value="DISKS LARGE 1 TUMOR SUPPRESSOR PROTEIN"/>
    <property type="match status" value="1"/>
</dbReference>
<dbReference type="OrthoDB" id="7763902at2759"/>
<dbReference type="SMART" id="SM00228">
    <property type="entry name" value="PDZ"/>
    <property type="match status" value="1"/>
</dbReference>
<evidence type="ECO:0000256" key="1">
    <source>
        <dbReference type="ARBA" id="ARBA00004370"/>
    </source>
</evidence>
<dbReference type="InterPro" id="IPR036034">
    <property type="entry name" value="PDZ_sf"/>
</dbReference>
<name>A0A1J1HW06_9DIPT</name>
<dbReference type="GO" id="GO:0030054">
    <property type="term" value="C:cell junction"/>
    <property type="evidence" value="ECO:0007669"/>
    <property type="project" value="TreeGrafter"/>
</dbReference>
<dbReference type="GO" id="GO:0045197">
    <property type="term" value="P:establishment or maintenance of epithelial cell apical/basal polarity"/>
    <property type="evidence" value="ECO:0007669"/>
    <property type="project" value="TreeGrafter"/>
</dbReference>
<dbReference type="Gene3D" id="2.30.42.10">
    <property type="match status" value="1"/>
</dbReference>
<protein>
    <submittedName>
        <fullName evidence="4">CLUMA_CG004391, isoform A</fullName>
    </submittedName>
</protein>
<feature type="domain" description="PDZ" evidence="3">
    <location>
        <begin position="9"/>
        <end position="98"/>
    </location>
</feature>
<dbReference type="GO" id="GO:0098609">
    <property type="term" value="P:cell-cell adhesion"/>
    <property type="evidence" value="ECO:0007669"/>
    <property type="project" value="TreeGrafter"/>
</dbReference>
<dbReference type="GO" id="GO:0043113">
    <property type="term" value="P:receptor clustering"/>
    <property type="evidence" value="ECO:0007669"/>
    <property type="project" value="TreeGrafter"/>
</dbReference>
<dbReference type="InterPro" id="IPR001478">
    <property type="entry name" value="PDZ"/>
</dbReference>
<reference evidence="4 5" key="1">
    <citation type="submission" date="2015-04" db="EMBL/GenBank/DDBJ databases">
        <authorList>
            <person name="Syromyatnikov M.Y."/>
            <person name="Popov V.N."/>
        </authorList>
    </citation>
    <scope>NUCLEOTIDE SEQUENCE [LARGE SCALE GENOMIC DNA]</scope>
</reference>
<evidence type="ECO:0000259" key="3">
    <source>
        <dbReference type="PROSITE" id="PS50106"/>
    </source>
</evidence>
<accession>A0A1J1HW06</accession>
<feature type="non-terminal residue" evidence="4">
    <location>
        <position position="1"/>
    </location>
</feature>
<evidence type="ECO:0000256" key="2">
    <source>
        <dbReference type="ARBA" id="ARBA00023136"/>
    </source>
</evidence>